<comment type="caution">
    <text evidence="3">The sequence shown here is derived from an EMBL/GenBank/DDBJ whole genome shotgun (WGS) entry which is preliminary data.</text>
</comment>
<feature type="region of interest" description="Disordered" evidence="1">
    <location>
        <begin position="290"/>
        <end position="313"/>
    </location>
</feature>
<dbReference type="VEuPathDB" id="AmoebaDB:FDP41_007285"/>
<organism evidence="3 4">
    <name type="scientific">Naegleria fowleri</name>
    <name type="common">Brain eating amoeba</name>
    <dbReference type="NCBI Taxonomy" id="5763"/>
    <lineage>
        <taxon>Eukaryota</taxon>
        <taxon>Discoba</taxon>
        <taxon>Heterolobosea</taxon>
        <taxon>Tetramitia</taxon>
        <taxon>Eutetramitia</taxon>
        <taxon>Vahlkampfiidae</taxon>
        <taxon>Naegleria</taxon>
    </lineage>
</organism>
<dbReference type="Proteomes" id="UP000444721">
    <property type="component" value="Unassembled WGS sequence"/>
</dbReference>
<gene>
    <name evidence="3" type="ORF">FDP41_007285</name>
</gene>
<evidence type="ECO:0000256" key="2">
    <source>
        <dbReference type="SAM" id="Phobius"/>
    </source>
</evidence>
<name>A0A6A5BIM6_NAEFO</name>
<evidence type="ECO:0000313" key="4">
    <source>
        <dbReference type="Proteomes" id="UP000444721"/>
    </source>
</evidence>
<feature type="transmembrane region" description="Helical" evidence="2">
    <location>
        <begin position="248"/>
        <end position="271"/>
    </location>
</feature>
<dbReference type="OrthoDB" id="10317223at2759"/>
<keyword evidence="2" id="KW-0812">Transmembrane</keyword>
<dbReference type="EMBL" id="VFQX01000058">
    <property type="protein sequence ID" value="KAF0973898.1"/>
    <property type="molecule type" value="Genomic_DNA"/>
</dbReference>
<keyword evidence="2" id="KW-0472">Membrane</keyword>
<feature type="transmembrane region" description="Helical" evidence="2">
    <location>
        <begin position="33"/>
        <end position="59"/>
    </location>
</feature>
<accession>A0A6A5BIM6</accession>
<keyword evidence="4" id="KW-1185">Reference proteome</keyword>
<evidence type="ECO:0000256" key="1">
    <source>
        <dbReference type="SAM" id="MobiDB-lite"/>
    </source>
</evidence>
<proteinExistence type="predicted"/>
<reference evidence="3 4" key="1">
    <citation type="journal article" date="2019" name="Sci. Rep.">
        <title>Nanopore sequencing improves the draft genome of the human pathogenic amoeba Naegleria fowleri.</title>
        <authorList>
            <person name="Liechti N."/>
            <person name="Schurch N."/>
            <person name="Bruggmann R."/>
            <person name="Wittwer M."/>
        </authorList>
    </citation>
    <scope>NUCLEOTIDE SEQUENCE [LARGE SCALE GENOMIC DNA]</scope>
    <source>
        <strain evidence="3 4">ATCC 30894</strain>
    </source>
</reference>
<keyword evidence="2" id="KW-1133">Transmembrane helix</keyword>
<dbReference type="RefSeq" id="XP_044558611.1">
    <property type="nucleotide sequence ID" value="XM_044711013.1"/>
</dbReference>
<dbReference type="VEuPathDB" id="AmoebaDB:NfTy_010040"/>
<dbReference type="GeneID" id="68114503"/>
<evidence type="ECO:0000313" key="3">
    <source>
        <dbReference type="EMBL" id="KAF0973898.1"/>
    </source>
</evidence>
<protein>
    <submittedName>
        <fullName evidence="3">Uncharacterized protein</fullName>
    </submittedName>
</protein>
<sequence>MQEVLSREILSRNNEHSADRETIRKKTLIRITVSASLLIIFCLLLMITVALGALFLYIFGTSSIQARNSVDEPVLSDAISCTVKVRTYNCTDDESLDELLEKKDPWTFGDFFVKLFALVVALDDPDHTIWFNGTSINAEKVKLKMCHVQVNYTIDDTQKTEETLDSFIYKYSIDDGEELIFKKGDEKLFTKPSSSVSVIPTNYLMFSQDGDIRTCYVHPIHRNLVGFSERTIDYYYPGRSSLTSTCGYLALSFMIISGGICAFLVIPLTVFSIHKCISYKRDVETMEHMEMNDQESEASDSGSQVSDDGRRYF</sequence>
<dbReference type="AlphaFoldDB" id="A0A6A5BIM6"/>
<dbReference type="VEuPathDB" id="AmoebaDB:NF0088740"/>